<accession>A0A4U6XL01</accession>
<dbReference type="AlphaFoldDB" id="A0A4U6XL01"/>
<proteinExistence type="predicted"/>
<keyword evidence="3" id="KW-1185">Reference proteome</keyword>
<feature type="region of interest" description="Disordered" evidence="1">
    <location>
        <begin position="186"/>
        <end position="307"/>
    </location>
</feature>
<feature type="compositionally biased region" description="Polar residues" evidence="1">
    <location>
        <begin position="243"/>
        <end position="258"/>
    </location>
</feature>
<feature type="region of interest" description="Disordered" evidence="1">
    <location>
        <begin position="1"/>
        <end position="23"/>
    </location>
</feature>
<sequence>MADTTSGIDGKRRNMPRGGGGKYKWSVQPHHAIQWQKDWLDLAAKLFNADADDILLDQDEKNEVLGLLAKKISDSNISFYSRAVRACRVVDSVARMCSGKGRCYQINVFTALLRYSLRPPSAWLVEGDVRQCLAALQFLERCSDGKDTYTAEKMEEFMSMKPVVAAEAAELQGRDDTTGLVLPSLRGASTLENPAPTSNSTATESSKMGLRPWTRAMTTFFSPPKPAQESNNAALEPIRKNETTPSKKASTPRKITTTPQKGKKSPAAKSASAKAKGKKAAQAGRDEVGSPTSGTLRTQRKRGAAVPADGSVAEFRLASMFKATEVLDKVARYEEECVREVALSTFVADLRRARWDDLEKSVRQLVKDADRESRAFLAGVVISRTYDRINKALDLDSAPSAAPDKAVVPNKILIKKPKPSRTSPAKAAPGGRTTRILFKSG</sequence>
<dbReference type="EMBL" id="PJEX01000073">
    <property type="protein sequence ID" value="TKW56284.1"/>
    <property type="molecule type" value="Genomic_DNA"/>
</dbReference>
<name>A0A4U6XL01_9PEZI</name>
<comment type="caution">
    <text evidence="2">The sequence shown here is derived from an EMBL/GenBank/DDBJ whole genome shotgun (WGS) entry which is preliminary data.</text>
</comment>
<evidence type="ECO:0000313" key="2">
    <source>
        <dbReference type="EMBL" id="TKW56284.1"/>
    </source>
</evidence>
<reference evidence="2 3" key="1">
    <citation type="journal article" date="2019" name="PLoS ONE">
        <title>Comparative genome analysis indicates high evolutionary potential of pathogenicity genes in Colletotrichum tanaceti.</title>
        <authorList>
            <person name="Lelwala R.V."/>
            <person name="Korhonen P.K."/>
            <person name="Young N.D."/>
            <person name="Scott J.B."/>
            <person name="Ades P.A."/>
            <person name="Gasser R.B."/>
            <person name="Taylor P.W.J."/>
        </authorList>
    </citation>
    <scope>NUCLEOTIDE SEQUENCE [LARGE SCALE GENOMIC DNA]</scope>
    <source>
        <strain evidence="2">BRIP57314</strain>
    </source>
</reference>
<dbReference type="Proteomes" id="UP000310108">
    <property type="component" value="Unassembled WGS sequence"/>
</dbReference>
<evidence type="ECO:0000256" key="1">
    <source>
        <dbReference type="SAM" id="MobiDB-lite"/>
    </source>
</evidence>
<gene>
    <name evidence="2" type="ORF">CTA1_11937</name>
</gene>
<feature type="compositionally biased region" description="Polar residues" evidence="1">
    <location>
        <begin position="190"/>
        <end position="206"/>
    </location>
</feature>
<feature type="region of interest" description="Disordered" evidence="1">
    <location>
        <begin position="414"/>
        <end position="433"/>
    </location>
</feature>
<organism evidence="2 3">
    <name type="scientific">Colletotrichum tanaceti</name>
    <dbReference type="NCBI Taxonomy" id="1306861"/>
    <lineage>
        <taxon>Eukaryota</taxon>
        <taxon>Fungi</taxon>
        <taxon>Dikarya</taxon>
        <taxon>Ascomycota</taxon>
        <taxon>Pezizomycotina</taxon>
        <taxon>Sordariomycetes</taxon>
        <taxon>Hypocreomycetidae</taxon>
        <taxon>Glomerellales</taxon>
        <taxon>Glomerellaceae</taxon>
        <taxon>Colletotrichum</taxon>
        <taxon>Colletotrichum destructivum species complex</taxon>
    </lineage>
</organism>
<protein>
    <submittedName>
        <fullName evidence="2">Uncharacterized protein</fullName>
    </submittedName>
</protein>
<evidence type="ECO:0000313" key="3">
    <source>
        <dbReference type="Proteomes" id="UP000310108"/>
    </source>
</evidence>